<dbReference type="InterPro" id="IPR008984">
    <property type="entry name" value="SMAD_FHA_dom_sf"/>
</dbReference>
<feature type="coiled-coil region" evidence="1">
    <location>
        <begin position="1218"/>
        <end position="1245"/>
    </location>
</feature>
<proteinExistence type="predicted"/>
<dbReference type="InterPro" id="IPR011993">
    <property type="entry name" value="PH-like_dom_sf"/>
</dbReference>
<evidence type="ECO:0000259" key="4">
    <source>
        <dbReference type="PROSITE" id="PS51462"/>
    </source>
</evidence>
<keyword evidence="6" id="KW-1185">Reference proteome</keyword>
<reference evidence="5 6" key="1">
    <citation type="journal article" date="2019" name="Philos. Trans. R. Soc. Lond., B, Biol. Sci.">
        <title>Ant behaviour and brain gene expression of defending hosts depend on the ecological success of the intruding social parasite.</title>
        <authorList>
            <person name="Kaur R."/>
            <person name="Stoldt M."/>
            <person name="Jongepier E."/>
            <person name="Feldmeyer B."/>
            <person name="Menzel F."/>
            <person name="Bornberg-Bauer E."/>
            <person name="Foitzik S."/>
        </authorList>
    </citation>
    <scope>NUCLEOTIDE SEQUENCE [LARGE SCALE GENOMIC DNA]</scope>
    <source>
        <tissue evidence="5">Whole body</tissue>
    </source>
</reference>
<feature type="compositionally biased region" description="Basic and acidic residues" evidence="2">
    <location>
        <begin position="406"/>
        <end position="416"/>
    </location>
</feature>
<comment type="caution">
    <text evidence="5">The sequence shown here is derived from an EMBL/GenBank/DDBJ whole genome shotgun (WGS) entry which is preliminary data.</text>
</comment>
<accession>A0A4S2KDH2</accession>
<dbReference type="Proteomes" id="UP000310200">
    <property type="component" value="Unassembled WGS sequence"/>
</dbReference>
<dbReference type="InterPro" id="IPR000086">
    <property type="entry name" value="NUDIX_hydrolase_dom"/>
</dbReference>
<feature type="compositionally biased region" description="Low complexity" evidence="2">
    <location>
        <begin position="1289"/>
        <end position="1313"/>
    </location>
</feature>
<evidence type="ECO:0000256" key="2">
    <source>
        <dbReference type="SAM" id="MobiDB-lite"/>
    </source>
</evidence>
<dbReference type="SUPFAM" id="SSF49879">
    <property type="entry name" value="SMAD/FHA domain"/>
    <property type="match status" value="1"/>
</dbReference>
<feature type="region of interest" description="Disordered" evidence="2">
    <location>
        <begin position="1114"/>
        <end position="1134"/>
    </location>
</feature>
<dbReference type="PANTHER" id="PTHR12156:SF5">
    <property type="entry name" value="FI18040P1"/>
    <property type="match status" value="1"/>
</dbReference>
<feature type="region of interest" description="Disordered" evidence="2">
    <location>
        <begin position="650"/>
        <end position="693"/>
    </location>
</feature>
<feature type="compositionally biased region" description="Polar residues" evidence="2">
    <location>
        <begin position="392"/>
        <end position="404"/>
    </location>
</feature>
<dbReference type="SMART" id="SM00233">
    <property type="entry name" value="PH"/>
    <property type="match status" value="1"/>
</dbReference>
<protein>
    <submittedName>
        <fullName evidence="5">Pleckstrin-like proteiny-like domain family B member 2</fullName>
    </submittedName>
</protein>
<dbReference type="PROSITE" id="PS51462">
    <property type="entry name" value="NUDIX"/>
    <property type="match status" value="1"/>
</dbReference>
<dbReference type="SUPFAM" id="SSF55811">
    <property type="entry name" value="Nudix"/>
    <property type="match status" value="1"/>
</dbReference>
<dbReference type="SUPFAM" id="SSF50729">
    <property type="entry name" value="PH domain-like"/>
    <property type="match status" value="1"/>
</dbReference>
<evidence type="ECO:0000313" key="6">
    <source>
        <dbReference type="Proteomes" id="UP000310200"/>
    </source>
</evidence>
<feature type="compositionally biased region" description="Polar residues" evidence="2">
    <location>
        <begin position="1357"/>
        <end position="1366"/>
    </location>
</feature>
<feature type="region of interest" description="Disordered" evidence="2">
    <location>
        <begin position="904"/>
        <end position="927"/>
    </location>
</feature>
<feature type="region of interest" description="Disordered" evidence="2">
    <location>
        <begin position="392"/>
        <end position="420"/>
    </location>
</feature>
<organism evidence="5 6">
    <name type="scientific">Temnothorax longispinosus</name>
    <dbReference type="NCBI Taxonomy" id="300112"/>
    <lineage>
        <taxon>Eukaryota</taxon>
        <taxon>Metazoa</taxon>
        <taxon>Ecdysozoa</taxon>
        <taxon>Arthropoda</taxon>
        <taxon>Hexapoda</taxon>
        <taxon>Insecta</taxon>
        <taxon>Pterygota</taxon>
        <taxon>Neoptera</taxon>
        <taxon>Endopterygota</taxon>
        <taxon>Hymenoptera</taxon>
        <taxon>Apocrita</taxon>
        <taxon>Aculeata</taxon>
        <taxon>Formicoidea</taxon>
        <taxon>Formicidae</taxon>
        <taxon>Myrmicinae</taxon>
        <taxon>Temnothorax</taxon>
    </lineage>
</organism>
<feature type="compositionally biased region" description="Polar residues" evidence="2">
    <location>
        <begin position="1184"/>
        <end position="1196"/>
    </location>
</feature>
<dbReference type="FunFam" id="3.90.79.10:FF:000021">
    <property type="entry name" value="ADP-ribose pyrophosphatase, mitochondrial isoform X1"/>
    <property type="match status" value="1"/>
</dbReference>
<dbReference type="CDD" id="cd03670">
    <property type="entry name" value="NUDIX_ADPRase_Nudt9"/>
    <property type="match status" value="1"/>
</dbReference>
<dbReference type="STRING" id="300112.A0A4S2KDH2"/>
<dbReference type="CDD" id="cd22713">
    <property type="entry name" value="FHA_PHLB1"/>
    <property type="match status" value="1"/>
</dbReference>
<dbReference type="Pfam" id="PF25969">
    <property type="entry name" value="NUDT9_N"/>
    <property type="match status" value="1"/>
</dbReference>
<feature type="region of interest" description="Disordered" evidence="2">
    <location>
        <begin position="1164"/>
        <end position="1196"/>
    </location>
</feature>
<feature type="compositionally biased region" description="Gly residues" evidence="2">
    <location>
        <begin position="1337"/>
        <end position="1352"/>
    </location>
</feature>
<evidence type="ECO:0000256" key="1">
    <source>
        <dbReference type="SAM" id="Coils"/>
    </source>
</evidence>
<dbReference type="FunFam" id="2.60.200.20:FF:000004">
    <property type="entry name" value="pleckstrin homology-like domain family B member 1 isoform X1"/>
    <property type="match status" value="1"/>
</dbReference>
<dbReference type="Pfam" id="PF00498">
    <property type="entry name" value="FHA"/>
    <property type="match status" value="1"/>
</dbReference>
<feature type="compositionally biased region" description="Basic and acidic residues" evidence="2">
    <location>
        <begin position="1115"/>
        <end position="1134"/>
    </location>
</feature>
<feature type="region of interest" description="Disordered" evidence="2">
    <location>
        <begin position="1256"/>
        <end position="1383"/>
    </location>
</feature>
<dbReference type="Gene3D" id="2.30.29.30">
    <property type="entry name" value="Pleckstrin-homology domain (PH domain)/Phosphotyrosine-binding domain (PTB)"/>
    <property type="match status" value="1"/>
</dbReference>
<evidence type="ECO:0000313" key="5">
    <source>
        <dbReference type="EMBL" id="TGZ47365.1"/>
    </source>
</evidence>
<gene>
    <name evidence="5" type="ORF">DBV15_00053</name>
</gene>
<feature type="domain" description="PH" evidence="3">
    <location>
        <begin position="1421"/>
        <end position="1523"/>
    </location>
</feature>
<sequence length="1816" mass="204460">MKLKKQAERKMRFARQMSPPDERNWRRGWRGIFVNHSACGANDVIVWYSDHERQREYRSDHDFQERSFARSAEEIELRNKPMTYQISNVDLSAVSVSIRERSDDVAIFGAHAESTEIMIRLPHKDLSFKLRNSTKPDVLIVGFKLLTDEIRGGMASIAAAGLEVHEAGRALRVQTETPHLVSMGSGRLSTAVTLHPLPEGKITLGSNRDADILVAGTGVEPVHCAIENNNGVVTLYPINGNTFVDGVSINSPVRLAQGCMLSIGRSNYMRFNHPAEAKHLRSVFPHSRISMAPISFALPDGQPQENHHLERKPPVAPRKSPRNSCSDDEMGFLSKLTKFEMLSKQNRTNCVSPKVFPVGALTTNVPADQILGHSRSSSLVSLTKSPVNGFTVNGNVDPASQNSIGYHDEARQRSDSRLSTPTRTNAVNLQCQNHNQIRMYAAETYVKTCKPHHENNNKNARSPSFGMTSPKIVTTRSDDLMSRSMTCQSSNELDHLVDRDFDMSQSLIVTKTTTTEFLQLEKYGSNPSICNAKTSGDANVGILRPSTAHGFGSNPNVKRILPPSPAFNRNPRYSEQKRICARVKSPTPSVGSNCSLEELRERQADAENKRREAETKRKQAQEERLREQEVERQEKMRLEEILAMCAEYERQSTVEKPRQPNRIITNGSLPRDKRLGYTSFDSPKSPSKNQPHFSFDVGKQNWSTSSYENISVQNSKVTFQNGNSPASRKDQSAQVENHSCDVFAGSLHATTPSSSQSAKYSNAHSTNGSYFSGSISHGGNYENVIIGNNDKKSGSYTGGTGNCIKADDDTKGSPSAYGAIRLNGAKIEAQQATHNGNASIYENIVLSPTRNNNQNHSMPKKNSQLSNSCEMIENKLAISNDDLLEAIEQLSMLSKSKEICVTPKRNNSEMDNTKSNEAKADKERKQLEEEDRKKYIEFLQNEKLHVLGNMDALKRSVAEIEIQEEEISRELELEKALLSAEYESESLKLTQDEGERIKVQMRINELEREMAEDNATHSNLQAEAKQRVQKAQQACARLDEQLTNCTDEIMQLDITNELATQQDILESERKAFEDLEFHHLEEEASKLATREELQRYLSDLTSKIEGRKLQLTHLESQRSEAKNSATKEARSLERQKLGHLKRLEEARNRVREINEELGYLAQNSAEYSEEKRSPSREDFDRISRVTNDSPIVNNQGSLGRKTIESLKEIERNRQLHLAKQGSQVISEERRRVEELKRRVQDEVRSQWEERKMNCASFNSVESGEESSSYSTGPTESGSGSTDGAEGGNSEKLSPSKLSELTSSSPGPSNNSYSLLQNDNMRDDRRTSMEGERLSDNSGGGGGGVGGGGGIIDGNGSRPLSQTSSEMDTLGPLQSVKHREKAKLQRPLTRYLPIKSESLDLRHHIETAGHQLPLIYDVTVDTTSCSGYLSKMSKKFHHWNKRWFVFDRRRKTLSYYSDNTSRKARGVIYFQSIEEVYVDHMNTVRSPQPSLTFIVKTTSRLYHLMAPSPEAMRVWVDVVFTGAEGYHEFDHGSIRYARMLHQKCRQGLYPSSNVKRFAVPEERVPWTVDYPEYKPVAYTANVLKGKPWADPEINEPTFKPKWNTVDDKVNRKSFTGDYIVNADGYPLNPVGRTGIVGRGLLGRWGPNHAADPIVTRWKRDNTGTVEINKNTGKPVLQFVAIQRRDSGEWAIPGGMVDPNETVSATLMREFMEEALNFLEMDDTERKVLQNSIMEFFTKGDEIYKGYVDDPRNTDNAWMETVAINFHDEENNVVGKLALKAGDDARNVRWMDVNKEINLYANHSEFVRKTVLQRNAHW</sequence>
<feature type="region of interest" description="Disordered" evidence="2">
    <location>
        <begin position="296"/>
        <end position="327"/>
    </location>
</feature>
<feature type="compositionally biased region" description="Basic and acidic residues" evidence="2">
    <location>
        <begin position="1168"/>
        <end position="1183"/>
    </location>
</feature>
<feature type="compositionally biased region" description="Low complexity" evidence="2">
    <location>
        <begin position="1259"/>
        <end position="1281"/>
    </location>
</feature>
<feature type="compositionally biased region" description="Basic and acidic residues" evidence="2">
    <location>
        <begin position="1319"/>
        <end position="1334"/>
    </location>
</feature>
<feature type="domain" description="Nudix hydrolase" evidence="4">
    <location>
        <begin position="1656"/>
        <end position="1811"/>
    </location>
</feature>
<dbReference type="Gene3D" id="3.90.79.10">
    <property type="entry name" value="Nucleoside Triphosphate Pyrophosphohydrolase"/>
    <property type="match status" value="1"/>
</dbReference>
<feature type="compositionally biased region" description="Basic and acidic residues" evidence="2">
    <location>
        <begin position="906"/>
        <end position="927"/>
    </location>
</feature>
<dbReference type="EMBL" id="QBLH01002732">
    <property type="protein sequence ID" value="TGZ47365.1"/>
    <property type="molecule type" value="Genomic_DNA"/>
</dbReference>
<dbReference type="GO" id="GO:0047631">
    <property type="term" value="F:ADP-ribose diphosphatase activity"/>
    <property type="evidence" value="ECO:0007669"/>
    <property type="project" value="UniProtKB-ARBA"/>
</dbReference>
<name>A0A4S2KDH2_9HYME</name>
<feature type="region of interest" description="Disordered" evidence="2">
    <location>
        <begin position="579"/>
        <end position="632"/>
    </location>
</feature>
<feature type="compositionally biased region" description="Basic and acidic residues" evidence="2">
    <location>
        <begin position="597"/>
        <end position="632"/>
    </location>
</feature>
<dbReference type="InterPro" id="IPR001849">
    <property type="entry name" value="PH_domain"/>
</dbReference>
<dbReference type="Gene3D" id="2.60.200.20">
    <property type="match status" value="1"/>
</dbReference>
<dbReference type="InterPro" id="IPR052212">
    <property type="entry name" value="PH-like_domain"/>
</dbReference>
<dbReference type="Pfam" id="PF00293">
    <property type="entry name" value="NUDIX"/>
    <property type="match status" value="1"/>
</dbReference>
<dbReference type="Pfam" id="PF00169">
    <property type="entry name" value="PH"/>
    <property type="match status" value="1"/>
</dbReference>
<dbReference type="InterPro" id="IPR015797">
    <property type="entry name" value="NUDIX_hydrolase-like_dom_sf"/>
</dbReference>
<feature type="compositionally biased region" description="Polar residues" evidence="2">
    <location>
        <begin position="679"/>
        <end position="692"/>
    </location>
</feature>
<evidence type="ECO:0000259" key="3">
    <source>
        <dbReference type="PROSITE" id="PS50003"/>
    </source>
</evidence>
<dbReference type="PANTHER" id="PTHR12156">
    <property type="entry name" value="PLECKSTRIN HOMOLOGY-LIKE DOMAIN, FAMILY B, MEMBER 3"/>
    <property type="match status" value="1"/>
</dbReference>
<dbReference type="CDD" id="cd22249">
    <property type="entry name" value="UDM1_RNF168_RNF169-like"/>
    <property type="match status" value="1"/>
</dbReference>
<dbReference type="InterPro" id="IPR000253">
    <property type="entry name" value="FHA_dom"/>
</dbReference>
<dbReference type="PROSITE" id="PS50003">
    <property type="entry name" value="PH_DOMAIN"/>
    <property type="match status" value="1"/>
</dbReference>
<keyword evidence="1" id="KW-0175">Coiled coil</keyword>
<feature type="compositionally biased region" description="Polar residues" evidence="2">
    <location>
        <begin position="586"/>
        <end position="595"/>
    </location>
</feature>